<name>R7RXB7_STEHR</name>
<dbReference type="RefSeq" id="XP_007310978.1">
    <property type="nucleotide sequence ID" value="XM_007310916.1"/>
</dbReference>
<keyword evidence="7" id="KW-0406">Ion transport</keyword>
<proteinExistence type="predicted"/>
<sequence length="812" mass="90269">MTLMSPRLKDWLEKELNFFRIHLLVFTFVPLIVSGILYGVNGEFHIPYIDCLFLSYSAFTVTGLSTVNLSTMTGFQQAILFVLMICGDVTVVSWIMVLVRKHYFRVHCEAVAREARKRSRSLNLKRRLRLSHLFPSSITNRLSGDNDVPHLHVHQATHDDAYLRAEDGIGGALAGGLIGLGLALPAESRRSLAESEHHDELTRVASPERLSADIHHDDDGHGVMADVHSFTSSPRSGLMQLTTSPEVRFADLASPTAKSHRSIRYRNGRAITRKTTVIVPPRIEENPDELGNRPKDQNLGGFPGPFQIASSLLKRYAPSLYDYVHRALTVSPGRAVTSDAKSKNTMKWLPQNLSGLMVGRNGDFNTEELTDDQLEELGGLEYRALRALSYIVMIYFVGTQLISFILIAPWLSTTSEYDDVFEGQPRLVPKAWFAAFQVVGAYTGGGMSLVDAGMVPFQRAYLMVFAMIFVILCGNHGMPIFLRLVIWLCTKFVEDESTADQALHFLLDHPRRCFLYLFPSHVTWFLALALVTFTAIEWSLFAILNSGLDVVESLGAGTEAVAGLFQSFAVRASGFSIVSIASLAPSFQFMCIVMMYIAIYPVALSIRSTNVYEERSLGVFEAGPEDEDEEPNLPEDGHKSRRERIGKYVGWHLRRQVAYDIWWLVCGIWVVCIVERTRIMDETNSPWLNVFTIVFEMVSAFGGIGLTLGIPNQNFALSGAFSPVSKLVICIIMLRGRHRGLPVAIDRAILLPDDLIPNKDTSGTNGDTAQPDSDLSNIIVEQGPLPDAPSATEPSMSDEKFSRDLEKGGMHS</sequence>
<feature type="region of interest" description="Disordered" evidence="9">
    <location>
        <begin position="760"/>
        <end position="812"/>
    </location>
</feature>
<dbReference type="GeneID" id="18797732"/>
<dbReference type="Proteomes" id="UP000053927">
    <property type="component" value="Unassembled WGS sequence"/>
</dbReference>
<dbReference type="Pfam" id="PF02386">
    <property type="entry name" value="TrkH"/>
    <property type="match status" value="1"/>
</dbReference>
<evidence type="ECO:0000313" key="11">
    <source>
        <dbReference type="EMBL" id="EIM79994.1"/>
    </source>
</evidence>
<evidence type="ECO:0000256" key="9">
    <source>
        <dbReference type="SAM" id="MobiDB-lite"/>
    </source>
</evidence>
<feature type="transmembrane region" description="Helical" evidence="10">
    <location>
        <begin position="431"/>
        <end position="450"/>
    </location>
</feature>
<evidence type="ECO:0000256" key="7">
    <source>
        <dbReference type="ARBA" id="ARBA00023065"/>
    </source>
</evidence>
<evidence type="ECO:0000256" key="4">
    <source>
        <dbReference type="ARBA" id="ARBA00022692"/>
    </source>
</evidence>
<feature type="compositionally biased region" description="Polar residues" evidence="9">
    <location>
        <begin position="760"/>
        <end position="776"/>
    </location>
</feature>
<dbReference type="GO" id="GO:0140107">
    <property type="term" value="F:high-affinity potassium ion transmembrane transporter activity"/>
    <property type="evidence" value="ECO:0007669"/>
    <property type="project" value="TreeGrafter"/>
</dbReference>
<dbReference type="PANTHER" id="PTHR31064:SF30">
    <property type="entry name" value="HIGH-AFFINITY POTASSIUM TRANSPORT PROTEIN-RELATED"/>
    <property type="match status" value="1"/>
</dbReference>
<dbReference type="NCBIfam" id="TIGR00934">
    <property type="entry name" value="2a38euk"/>
    <property type="match status" value="1"/>
</dbReference>
<keyword evidence="4 10" id="KW-0812">Transmembrane</keyword>
<feature type="transmembrane region" description="Helical" evidence="10">
    <location>
        <begin position="52"/>
        <end position="72"/>
    </location>
</feature>
<accession>R7RXB7</accession>
<protein>
    <submittedName>
        <fullName evidence="11">TrkH-domain-containing protein</fullName>
    </submittedName>
</protein>
<evidence type="ECO:0000256" key="10">
    <source>
        <dbReference type="SAM" id="Phobius"/>
    </source>
</evidence>
<dbReference type="InterPro" id="IPR003445">
    <property type="entry name" value="Cat_transpt"/>
</dbReference>
<dbReference type="PANTHER" id="PTHR31064">
    <property type="entry name" value="POTASSIUM TRANSPORT PROTEIN DDB_G0292412-RELATED"/>
    <property type="match status" value="1"/>
</dbReference>
<organism evidence="11 12">
    <name type="scientific">Stereum hirsutum (strain FP-91666)</name>
    <name type="common">White-rot fungus</name>
    <dbReference type="NCBI Taxonomy" id="721885"/>
    <lineage>
        <taxon>Eukaryota</taxon>
        <taxon>Fungi</taxon>
        <taxon>Dikarya</taxon>
        <taxon>Basidiomycota</taxon>
        <taxon>Agaricomycotina</taxon>
        <taxon>Agaricomycetes</taxon>
        <taxon>Russulales</taxon>
        <taxon>Stereaceae</taxon>
        <taxon>Stereum</taxon>
    </lineage>
</organism>
<evidence type="ECO:0000256" key="2">
    <source>
        <dbReference type="ARBA" id="ARBA00022448"/>
    </source>
</evidence>
<keyword evidence="6 10" id="KW-1133">Transmembrane helix</keyword>
<feature type="transmembrane region" description="Helical" evidence="10">
    <location>
        <begin position="524"/>
        <end position="544"/>
    </location>
</feature>
<feature type="transmembrane region" description="Helical" evidence="10">
    <location>
        <begin position="686"/>
        <end position="709"/>
    </location>
</feature>
<dbReference type="KEGG" id="shs:STEHIDRAFT_126273"/>
<dbReference type="eggNOG" id="KOG1341">
    <property type="taxonomic scope" value="Eukaryota"/>
</dbReference>
<evidence type="ECO:0000256" key="3">
    <source>
        <dbReference type="ARBA" id="ARBA00022538"/>
    </source>
</evidence>
<feature type="transmembrane region" description="Helical" evidence="10">
    <location>
        <begin position="657"/>
        <end position="674"/>
    </location>
</feature>
<keyword evidence="8 10" id="KW-0472">Membrane</keyword>
<dbReference type="GO" id="GO:1990573">
    <property type="term" value="P:potassium ion import across plasma membrane"/>
    <property type="evidence" value="ECO:0007669"/>
    <property type="project" value="TreeGrafter"/>
</dbReference>
<feature type="transmembrane region" description="Helical" evidence="10">
    <location>
        <begin position="462"/>
        <end position="486"/>
    </location>
</feature>
<keyword evidence="3" id="KW-0633">Potassium transport</keyword>
<feature type="transmembrane region" description="Helical" evidence="10">
    <location>
        <begin position="78"/>
        <end position="99"/>
    </location>
</feature>
<dbReference type="GO" id="GO:0005886">
    <property type="term" value="C:plasma membrane"/>
    <property type="evidence" value="ECO:0007669"/>
    <property type="project" value="TreeGrafter"/>
</dbReference>
<dbReference type="OMA" id="PHIITMR"/>
<dbReference type="AlphaFoldDB" id="R7RXB7"/>
<keyword evidence="12" id="KW-1185">Reference proteome</keyword>
<feature type="compositionally biased region" description="Basic and acidic residues" evidence="9">
    <location>
        <begin position="797"/>
        <end position="812"/>
    </location>
</feature>
<evidence type="ECO:0000256" key="5">
    <source>
        <dbReference type="ARBA" id="ARBA00022958"/>
    </source>
</evidence>
<dbReference type="OrthoDB" id="9999863at2759"/>
<gene>
    <name evidence="11" type="ORF">STEHIDRAFT_126273</name>
</gene>
<keyword evidence="5" id="KW-0630">Potassium</keyword>
<evidence type="ECO:0000313" key="12">
    <source>
        <dbReference type="Proteomes" id="UP000053927"/>
    </source>
</evidence>
<dbReference type="GO" id="GO:0030007">
    <property type="term" value="P:intracellular potassium ion homeostasis"/>
    <property type="evidence" value="ECO:0007669"/>
    <property type="project" value="TreeGrafter"/>
</dbReference>
<evidence type="ECO:0000256" key="8">
    <source>
        <dbReference type="ARBA" id="ARBA00023136"/>
    </source>
</evidence>
<dbReference type="InterPro" id="IPR051143">
    <property type="entry name" value="TrkH_K-transport"/>
</dbReference>
<evidence type="ECO:0000256" key="6">
    <source>
        <dbReference type="ARBA" id="ARBA00022989"/>
    </source>
</evidence>
<feature type="transmembrane region" description="Helical" evidence="10">
    <location>
        <begin position="387"/>
        <end position="411"/>
    </location>
</feature>
<keyword evidence="2" id="KW-0813">Transport</keyword>
<dbReference type="EMBL" id="JH687400">
    <property type="protein sequence ID" value="EIM79994.1"/>
    <property type="molecule type" value="Genomic_DNA"/>
</dbReference>
<feature type="transmembrane region" description="Helical" evidence="10">
    <location>
        <begin position="20"/>
        <end position="40"/>
    </location>
</feature>
<reference evidence="12" key="1">
    <citation type="journal article" date="2012" name="Science">
        <title>The Paleozoic origin of enzymatic lignin decomposition reconstructed from 31 fungal genomes.</title>
        <authorList>
            <person name="Floudas D."/>
            <person name="Binder M."/>
            <person name="Riley R."/>
            <person name="Barry K."/>
            <person name="Blanchette R.A."/>
            <person name="Henrissat B."/>
            <person name="Martinez A.T."/>
            <person name="Otillar R."/>
            <person name="Spatafora J.W."/>
            <person name="Yadav J.S."/>
            <person name="Aerts A."/>
            <person name="Benoit I."/>
            <person name="Boyd A."/>
            <person name="Carlson A."/>
            <person name="Copeland A."/>
            <person name="Coutinho P.M."/>
            <person name="de Vries R.P."/>
            <person name="Ferreira P."/>
            <person name="Findley K."/>
            <person name="Foster B."/>
            <person name="Gaskell J."/>
            <person name="Glotzer D."/>
            <person name="Gorecki P."/>
            <person name="Heitman J."/>
            <person name="Hesse C."/>
            <person name="Hori C."/>
            <person name="Igarashi K."/>
            <person name="Jurgens J.A."/>
            <person name="Kallen N."/>
            <person name="Kersten P."/>
            <person name="Kohler A."/>
            <person name="Kuees U."/>
            <person name="Kumar T.K.A."/>
            <person name="Kuo A."/>
            <person name="LaButti K."/>
            <person name="Larrondo L.F."/>
            <person name="Lindquist E."/>
            <person name="Ling A."/>
            <person name="Lombard V."/>
            <person name="Lucas S."/>
            <person name="Lundell T."/>
            <person name="Martin R."/>
            <person name="McLaughlin D.J."/>
            <person name="Morgenstern I."/>
            <person name="Morin E."/>
            <person name="Murat C."/>
            <person name="Nagy L.G."/>
            <person name="Nolan M."/>
            <person name="Ohm R.A."/>
            <person name="Patyshakuliyeva A."/>
            <person name="Rokas A."/>
            <person name="Ruiz-Duenas F.J."/>
            <person name="Sabat G."/>
            <person name="Salamov A."/>
            <person name="Samejima M."/>
            <person name="Schmutz J."/>
            <person name="Slot J.C."/>
            <person name="St John F."/>
            <person name="Stenlid J."/>
            <person name="Sun H."/>
            <person name="Sun S."/>
            <person name="Syed K."/>
            <person name="Tsang A."/>
            <person name="Wiebenga A."/>
            <person name="Young D."/>
            <person name="Pisabarro A."/>
            <person name="Eastwood D.C."/>
            <person name="Martin F."/>
            <person name="Cullen D."/>
            <person name="Grigoriev I.V."/>
            <person name="Hibbett D.S."/>
        </authorList>
    </citation>
    <scope>NUCLEOTIDE SEQUENCE [LARGE SCALE GENOMIC DNA]</scope>
    <source>
        <strain evidence="12">FP-91666</strain>
    </source>
</reference>
<comment type="subcellular location">
    <subcellularLocation>
        <location evidence="1">Membrane</location>
        <topology evidence="1">Multi-pass membrane protein</topology>
    </subcellularLocation>
</comment>
<dbReference type="InterPro" id="IPR004773">
    <property type="entry name" value="K/Na_transp_Trk1/HKT1"/>
</dbReference>
<feature type="transmembrane region" description="Helical" evidence="10">
    <location>
        <begin position="575"/>
        <end position="599"/>
    </location>
</feature>
<evidence type="ECO:0000256" key="1">
    <source>
        <dbReference type="ARBA" id="ARBA00004141"/>
    </source>
</evidence>